<accession>A0A9I9EDD6</accession>
<protein>
    <submittedName>
        <fullName evidence="1">Uncharacterized protein</fullName>
    </submittedName>
</protein>
<dbReference type="EnsemblPlants" id="MELO3C032243.2.1">
    <property type="protein sequence ID" value="MELO3C032243.2.1"/>
    <property type="gene ID" value="MELO3C032243.2"/>
</dbReference>
<dbReference type="AlphaFoldDB" id="A0A9I9EDD6"/>
<evidence type="ECO:0000313" key="1">
    <source>
        <dbReference type="EnsemblPlants" id="MELO3C032243.2.1"/>
    </source>
</evidence>
<name>A0A9I9EDD6_CUCME</name>
<reference evidence="1" key="1">
    <citation type="submission" date="2023-03" db="UniProtKB">
        <authorList>
            <consortium name="EnsemblPlants"/>
        </authorList>
    </citation>
    <scope>IDENTIFICATION</scope>
</reference>
<sequence>MKKKNDSLGRYTFSSSSLRVYIVRFMQSFGLCIGANSPQRVLAWINIKLNRGMLMREEEEEKQLESEFPILLPKLPDVKAKVRKGILNKAQGPQAECFWHLTPQEYSKSYHILHDEIPFQTHTAAISNPSLSLKLYRHARPPLRPTSIIAYRSLLTFVVVSIRSLSSLNLAQESSTRQCNTN</sequence>
<dbReference type="Gramene" id="MELO3C032243.2.1">
    <property type="protein sequence ID" value="MELO3C032243.2.1"/>
    <property type="gene ID" value="MELO3C032243.2"/>
</dbReference>
<organism evidence="1">
    <name type="scientific">Cucumis melo</name>
    <name type="common">Muskmelon</name>
    <dbReference type="NCBI Taxonomy" id="3656"/>
    <lineage>
        <taxon>Eukaryota</taxon>
        <taxon>Viridiplantae</taxon>
        <taxon>Streptophyta</taxon>
        <taxon>Embryophyta</taxon>
        <taxon>Tracheophyta</taxon>
        <taxon>Spermatophyta</taxon>
        <taxon>Magnoliopsida</taxon>
        <taxon>eudicotyledons</taxon>
        <taxon>Gunneridae</taxon>
        <taxon>Pentapetalae</taxon>
        <taxon>rosids</taxon>
        <taxon>fabids</taxon>
        <taxon>Cucurbitales</taxon>
        <taxon>Cucurbitaceae</taxon>
        <taxon>Benincaseae</taxon>
        <taxon>Cucumis</taxon>
    </lineage>
</organism>
<proteinExistence type="predicted"/>